<proteinExistence type="predicted"/>
<dbReference type="EMBL" id="MF189177">
    <property type="protein sequence ID" value="ASR80690.1"/>
    <property type="molecule type" value="Genomic_DNA"/>
</dbReference>
<keyword evidence="3" id="KW-1185">Reference proteome</keyword>
<organism evidence="2 3">
    <name type="scientific">Arthrobacter phage Piccoletto</name>
    <dbReference type="NCBI Taxonomy" id="2024282"/>
    <lineage>
        <taxon>Viruses</taxon>
        <taxon>Duplodnaviria</taxon>
        <taxon>Heunggongvirae</taxon>
        <taxon>Uroviricota</taxon>
        <taxon>Caudoviricetes</taxon>
        <taxon>Berryhillviridae</taxon>
        <taxon>Jawnskivirus</taxon>
        <taxon>Jawnskivirus piccoletto</taxon>
        <taxon>Marthavirus piccoletto</taxon>
    </lineage>
</organism>
<protein>
    <submittedName>
        <fullName evidence="2">Helix-turn-helix DNA binding domain protein</fullName>
    </submittedName>
</protein>
<name>A0A222Z9F0_9CAUD</name>
<feature type="region of interest" description="Disordered" evidence="1">
    <location>
        <begin position="33"/>
        <end position="52"/>
    </location>
</feature>
<sequence>MMIECTECPHVEEVSAEDPDASYSEAVDHVTRKHPGIKPQHALQLRGSEVPC</sequence>
<evidence type="ECO:0000313" key="2">
    <source>
        <dbReference type="EMBL" id="ASR80690.1"/>
    </source>
</evidence>
<evidence type="ECO:0000313" key="3">
    <source>
        <dbReference type="Proteomes" id="UP000224728"/>
    </source>
</evidence>
<evidence type="ECO:0000256" key="1">
    <source>
        <dbReference type="SAM" id="MobiDB-lite"/>
    </source>
</evidence>
<reference evidence="2 3" key="1">
    <citation type="submission" date="2017-06" db="EMBL/GenBank/DDBJ databases">
        <authorList>
            <person name="Alvidrez A."/>
            <person name="Amparan D."/>
            <person name="Behrens K."/>
            <person name="Bonilla R."/>
            <person name="Bustillos I."/>
            <person name="Echeverri J."/>
            <person name="Girard H.G."/>
            <person name="Hidrogo M."/>
            <person name="Lujan J."/>
            <person name="Martinez M."/>
            <person name="Ontiveros C."/>
            <person name="Piedra M."/>
            <person name="Reyes N."/>
            <person name="Reyes P."/>
            <person name="Saenz P."/>
            <person name="Sanchez B."/>
            <person name="Suarez P."/>
            <person name="Torres G."/>
            <person name="Klyczek K."/>
            <person name="Garlena R.A."/>
            <person name="Russell D.A."/>
            <person name="Pope W.H."/>
            <person name="Jacobs-Sera D."/>
            <person name="Hendrix R.W."/>
            <person name="Hatfull G.F."/>
        </authorList>
    </citation>
    <scope>NUCLEOTIDE SEQUENCE [LARGE SCALE GENOMIC DNA]</scope>
</reference>
<dbReference type="OrthoDB" id="28305at10239"/>
<gene>
    <name evidence="2" type="ORF">SEA_PICCOLETTO_60</name>
</gene>
<dbReference type="Proteomes" id="UP000224728">
    <property type="component" value="Segment"/>
</dbReference>
<accession>A0A222Z9F0</accession>